<dbReference type="NCBIfam" id="TIGR02541">
    <property type="entry name" value="flagell_FlgJ"/>
    <property type="match status" value="1"/>
</dbReference>
<evidence type="ECO:0000256" key="11">
    <source>
        <dbReference type="ARBA" id="ARBA00030835"/>
    </source>
</evidence>
<keyword evidence="13" id="KW-0966">Cell projection</keyword>
<comment type="similarity">
    <text evidence="4">In the C-terminal section; belongs to the glycosyl hydrolase 73 family.</text>
</comment>
<gene>
    <name evidence="13" type="primary">flgJ</name>
    <name evidence="13" type="ORF">AB0763_09635</name>
</gene>
<comment type="function">
    <text evidence="1">Flagellum-specific muramidase which hydrolyzes the peptidoglycan layer to assemble the rod structure in the periplasmic space.</text>
</comment>
<keyword evidence="7" id="KW-1005">Bacterial flagellum biogenesis</keyword>
<evidence type="ECO:0000256" key="10">
    <source>
        <dbReference type="ARBA" id="ARBA00023316"/>
    </source>
</evidence>
<name>A0AB39H941_9VIBR</name>
<proteinExistence type="inferred from homology"/>
<evidence type="ECO:0000256" key="3">
    <source>
        <dbReference type="ARBA" id="ARBA00006880"/>
    </source>
</evidence>
<keyword evidence="13" id="KW-0282">Flagellum</keyword>
<dbReference type="PRINTS" id="PR01002">
    <property type="entry name" value="FLGFLGJ"/>
</dbReference>
<dbReference type="InterPro" id="IPR051056">
    <property type="entry name" value="Glycosyl_Hydrolase_73"/>
</dbReference>
<dbReference type="GO" id="GO:0042597">
    <property type="term" value="C:periplasmic space"/>
    <property type="evidence" value="ECO:0007669"/>
    <property type="project" value="UniProtKB-SubCell"/>
</dbReference>
<comment type="similarity">
    <text evidence="3">In the N-terminal section; belongs to the FlgJ family.</text>
</comment>
<keyword evidence="6" id="KW-0574">Periplasm</keyword>
<dbReference type="Pfam" id="PF10135">
    <property type="entry name" value="Rod-binding"/>
    <property type="match status" value="1"/>
</dbReference>
<sequence length="313" mass="34495">MVNNGNDIGFVQDITGLDKLRQQAVSGKETDQHAALKNAARQFESIFTSMLFKSMRKANEGFESDLLKSQNQDVYQNMLDEQMSSDLSANGSLGLADMIVKQLGGNLPSSDIAKQQESAIRQASVQAVNHRPMSQAALRQKQEALTASGVITPSSSNSPFGSPQEFVQRLAPYAKRAAKTLGVEPTLLLAQAALETGWGKKVVSNAYSSSNNLFNIKADSSWQGNKVSTQTLEFIDGMPVKQQAAFRRYPNYAASFTDYVQFLQRNPRYHNTLNTAQNSTAFIHGIHQAGYATDPNYANKVLKVKEQIDKWSF</sequence>
<reference evidence="13" key="1">
    <citation type="submission" date="2024-07" db="EMBL/GenBank/DDBJ databases">
        <title>Genome Analysis of a Potential Novel Vibrio Species Secreting pH- and Thermo-stable Alginate Lyase and its Application in Producing Alginate Oligosaccharides.</title>
        <authorList>
            <person name="Huang H."/>
            <person name="Bao K."/>
        </authorList>
    </citation>
    <scope>NUCLEOTIDE SEQUENCE</scope>
    <source>
        <strain evidence="13">HB236076</strain>
    </source>
</reference>
<feature type="domain" description="Mannosyl-glycoprotein endo-beta-N-acetylglucosamidase-like" evidence="12">
    <location>
        <begin position="161"/>
        <end position="312"/>
    </location>
</feature>
<dbReference type="SMART" id="SM00047">
    <property type="entry name" value="LYZ2"/>
    <property type="match status" value="1"/>
</dbReference>
<keyword evidence="13" id="KW-0969">Cilium</keyword>
<dbReference type="GO" id="GO:0071973">
    <property type="term" value="P:bacterial-type flagellum-dependent cell motility"/>
    <property type="evidence" value="ECO:0007669"/>
    <property type="project" value="TreeGrafter"/>
</dbReference>
<evidence type="ECO:0000256" key="5">
    <source>
        <dbReference type="ARBA" id="ARBA00013433"/>
    </source>
</evidence>
<evidence type="ECO:0000259" key="12">
    <source>
        <dbReference type="SMART" id="SM00047"/>
    </source>
</evidence>
<dbReference type="GO" id="GO:0004040">
    <property type="term" value="F:amidase activity"/>
    <property type="evidence" value="ECO:0007669"/>
    <property type="project" value="InterPro"/>
</dbReference>
<evidence type="ECO:0000256" key="6">
    <source>
        <dbReference type="ARBA" id="ARBA00022764"/>
    </source>
</evidence>
<dbReference type="GO" id="GO:0044780">
    <property type="term" value="P:bacterial-type flagellum assembly"/>
    <property type="evidence" value="ECO:0007669"/>
    <property type="project" value="InterPro"/>
</dbReference>
<dbReference type="RefSeq" id="WP_306100893.1">
    <property type="nucleotide sequence ID" value="NZ_CP162601.1"/>
</dbReference>
<protein>
    <recommendedName>
        <fullName evidence="5">Peptidoglycan hydrolase FlgJ</fullName>
    </recommendedName>
    <alternativeName>
        <fullName evidence="11">Muramidase FlgJ</fullName>
    </alternativeName>
</protein>
<dbReference type="KEGG" id="vih:AB0763_09635"/>
<dbReference type="InterPro" id="IPR023346">
    <property type="entry name" value="Lysozyme-like_dom_sf"/>
</dbReference>
<organism evidence="13">
    <name type="scientific">Vibrio sp. HB236076</name>
    <dbReference type="NCBI Taxonomy" id="3232307"/>
    <lineage>
        <taxon>Bacteria</taxon>
        <taxon>Pseudomonadati</taxon>
        <taxon>Pseudomonadota</taxon>
        <taxon>Gammaproteobacteria</taxon>
        <taxon>Vibrionales</taxon>
        <taxon>Vibrionaceae</taxon>
        <taxon>Vibrio</taxon>
    </lineage>
</organism>
<accession>A0AB39H941</accession>
<evidence type="ECO:0000256" key="1">
    <source>
        <dbReference type="ARBA" id="ARBA00002954"/>
    </source>
</evidence>
<dbReference type="AlphaFoldDB" id="A0AB39H941"/>
<dbReference type="SUPFAM" id="SSF53955">
    <property type="entry name" value="Lysozyme-like"/>
    <property type="match status" value="1"/>
</dbReference>
<dbReference type="GO" id="GO:0016798">
    <property type="term" value="F:hydrolase activity, acting on glycosyl bonds"/>
    <property type="evidence" value="ECO:0007669"/>
    <property type="project" value="UniProtKB-KW"/>
</dbReference>
<comment type="subcellular location">
    <subcellularLocation>
        <location evidence="2">Periplasm</location>
    </subcellularLocation>
</comment>
<dbReference type="EMBL" id="CP162601">
    <property type="protein sequence ID" value="XDK24477.1"/>
    <property type="molecule type" value="Genomic_DNA"/>
</dbReference>
<evidence type="ECO:0000256" key="2">
    <source>
        <dbReference type="ARBA" id="ARBA00004418"/>
    </source>
</evidence>
<dbReference type="PANTHER" id="PTHR33308:SF9">
    <property type="entry name" value="PEPTIDOGLYCAN HYDROLASE FLGJ"/>
    <property type="match status" value="1"/>
</dbReference>
<evidence type="ECO:0000256" key="9">
    <source>
        <dbReference type="ARBA" id="ARBA00023295"/>
    </source>
</evidence>
<keyword evidence="10" id="KW-0961">Cell wall biogenesis/degradation</keyword>
<dbReference type="GO" id="GO:0071555">
    <property type="term" value="P:cell wall organization"/>
    <property type="evidence" value="ECO:0007669"/>
    <property type="project" value="UniProtKB-KW"/>
</dbReference>
<keyword evidence="8 13" id="KW-0378">Hydrolase</keyword>
<evidence type="ECO:0000256" key="8">
    <source>
        <dbReference type="ARBA" id="ARBA00022801"/>
    </source>
</evidence>
<dbReference type="PANTHER" id="PTHR33308">
    <property type="entry name" value="PEPTIDOGLYCAN HYDROLASE FLGJ"/>
    <property type="match status" value="1"/>
</dbReference>
<dbReference type="Pfam" id="PF01832">
    <property type="entry name" value="Glucosaminidase"/>
    <property type="match status" value="1"/>
</dbReference>
<dbReference type="Gene3D" id="2.10.70.40">
    <property type="entry name" value="peptidoglycan hydrolase"/>
    <property type="match status" value="1"/>
</dbReference>
<dbReference type="InterPro" id="IPR019301">
    <property type="entry name" value="Flagellar_prot_FlgJ_N"/>
</dbReference>
<evidence type="ECO:0000256" key="4">
    <source>
        <dbReference type="ARBA" id="ARBA00007974"/>
    </source>
</evidence>
<evidence type="ECO:0000256" key="7">
    <source>
        <dbReference type="ARBA" id="ARBA00022795"/>
    </source>
</evidence>
<dbReference type="Gene3D" id="1.10.530.10">
    <property type="match status" value="1"/>
</dbReference>
<dbReference type="InterPro" id="IPR013377">
    <property type="entry name" value="FlgJ"/>
</dbReference>
<dbReference type="InterPro" id="IPR002901">
    <property type="entry name" value="MGlyc_endo_b_GlcNAc-like_dom"/>
</dbReference>
<keyword evidence="9" id="KW-0326">Glycosidase</keyword>
<evidence type="ECO:0000313" key="13">
    <source>
        <dbReference type="EMBL" id="XDK24477.1"/>
    </source>
</evidence>